<protein>
    <submittedName>
        <fullName evidence="5">AMP-binding protein</fullName>
    </submittedName>
</protein>
<organism evidence="5 6">
    <name type="scientific">Eiseniibacteriota bacterium</name>
    <dbReference type="NCBI Taxonomy" id="2212470"/>
    <lineage>
        <taxon>Bacteria</taxon>
        <taxon>Candidatus Eiseniibacteriota</taxon>
    </lineage>
</organism>
<feature type="compositionally biased region" description="Low complexity" evidence="3">
    <location>
        <begin position="210"/>
        <end position="234"/>
    </location>
</feature>
<dbReference type="PANTHER" id="PTHR43272">
    <property type="entry name" value="LONG-CHAIN-FATTY-ACID--COA LIGASE"/>
    <property type="match status" value="1"/>
</dbReference>
<gene>
    <name evidence="5" type="ORF">KC729_03780</name>
</gene>
<evidence type="ECO:0000256" key="2">
    <source>
        <dbReference type="ARBA" id="ARBA00022840"/>
    </source>
</evidence>
<evidence type="ECO:0000313" key="5">
    <source>
        <dbReference type="EMBL" id="MCA9726778.1"/>
    </source>
</evidence>
<dbReference type="GO" id="GO:0005524">
    <property type="term" value="F:ATP binding"/>
    <property type="evidence" value="ECO:0007669"/>
    <property type="project" value="UniProtKB-KW"/>
</dbReference>
<dbReference type="SUPFAM" id="SSF56801">
    <property type="entry name" value="Acetyl-CoA synthetase-like"/>
    <property type="match status" value="1"/>
</dbReference>
<reference evidence="5" key="1">
    <citation type="submission" date="2020-04" db="EMBL/GenBank/DDBJ databases">
        <authorList>
            <person name="Zhang T."/>
        </authorList>
    </citation>
    <scope>NUCLEOTIDE SEQUENCE</scope>
    <source>
        <strain evidence="5">HKST-UBA01</strain>
    </source>
</reference>
<sequence length="668" mass="73502">MHAASIVTDGDTSRCPLLPVGQPESVGNLLVRNAARLGDHPVLLEKRDGRYHAISWNELQRDVLACASFLRGCGVGPGDRVALVSRNRYEALVVEFSVMGLGAIHVPIFVGYAAAQTNDLLRHAEPVVLFVAGPEQLAKVDPPASVRRVVTFDRTAPDRVTPDRVTFDRTATDQKAASNTGTNEAATRPVWFGAFGAGSQEEARSTTPVTLETPATAGTPATPFTPETSATPVAPVAPARPVTLEELAAVRPETPALMMYTSGTSGEQKGVLLTHDNILSQQRALAAIWKFGPDDRILTYLPWHHSFGGIFEKYTALYNGAPLAIDDSFGKDLPVLLDNWKTIRPTVYFSVPLIHQQLVDHVRSHPADETEIYHRGFRFVFTAAAPLPANISEFFAARGIPVVEAWGLTETAPCCTITDLEERRRIPGMVGYPIPGVTVRIAPDAEVLVQGPNVMKSYFRNDEATARALPGDGWFHTGDLGELLPNGGLRLLARKDRVFKLLNAEKVIPTTIENELAGRNKYIRHVLVVGQAQQFLAALIFPNRALIEEEFGADREAADRVVTASYRSTVDQLNREMQVKYERVLAFAVVDRELSVENQELTPSLKIRVQNVLDSTRSFFEAIYDPLRDCDCEFLSRVTRLVPDRRTCPLGSGRTLDHCSQCRSRRTV</sequence>
<comment type="caution">
    <text evidence="5">The sequence shown here is derived from an EMBL/GenBank/DDBJ whole genome shotgun (WGS) entry which is preliminary data.</text>
</comment>
<dbReference type="Pfam" id="PF23562">
    <property type="entry name" value="AMP-binding_C_3"/>
    <property type="match status" value="1"/>
</dbReference>
<evidence type="ECO:0000256" key="3">
    <source>
        <dbReference type="SAM" id="MobiDB-lite"/>
    </source>
</evidence>
<proteinExistence type="predicted"/>
<evidence type="ECO:0000259" key="4">
    <source>
        <dbReference type="Pfam" id="PF00501"/>
    </source>
</evidence>
<dbReference type="InterPro" id="IPR042099">
    <property type="entry name" value="ANL_N_sf"/>
</dbReference>
<name>A0A956RN71_UNCEI</name>
<keyword evidence="2" id="KW-0067">ATP-binding</keyword>
<reference evidence="5" key="2">
    <citation type="journal article" date="2021" name="Microbiome">
        <title>Successional dynamics and alternative stable states in a saline activated sludge microbial community over 9 years.</title>
        <authorList>
            <person name="Wang Y."/>
            <person name="Ye J."/>
            <person name="Ju F."/>
            <person name="Liu L."/>
            <person name="Boyd J.A."/>
            <person name="Deng Y."/>
            <person name="Parks D.H."/>
            <person name="Jiang X."/>
            <person name="Yin X."/>
            <person name="Woodcroft B.J."/>
            <person name="Tyson G.W."/>
            <person name="Hugenholtz P."/>
            <person name="Polz M.F."/>
            <person name="Zhang T."/>
        </authorList>
    </citation>
    <scope>NUCLEOTIDE SEQUENCE</scope>
    <source>
        <strain evidence="5">HKST-UBA01</strain>
    </source>
</reference>
<dbReference type="PANTHER" id="PTHR43272:SF33">
    <property type="entry name" value="AMP-BINDING DOMAIN-CONTAINING PROTEIN-RELATED"/>
    <property type="match status" value="1"/>
</dbReference>
<dbReference type="Proteomes" id="UP000697710">
    <property type="component" value="Unassembled WGS sequence"/>
</dbReference>
<dbReference type="Gene3D" id="3.40.50.12780">
    <property type="entry name" value="N-terminal domain of ligase-like"/>
    <property type="match status" value="2"/>
</dbReference>
<evidence type="ECO:0000256" key="1">
    <source>
        <dbReference type="ARBA" id="ARBA00022741"/>
    </source>
</evidence>
<dbReference type="AlphaFoldDB" id="A0A956RN71"/>
<keyword evidence="1" id="KW-0547">Nucleotide-binding</keyword>
<dbReference type="InterPro" id="IPR000873">
    <property type="entry name" value="AMP-dep_synth/lig_dom"/>
</dbReference>
<dbReference type="EMBL" id="JAGQHR010000066">
    <property type="protein sequence ID" value="MCA9726778.1"/>
    <property type="molecule type" value="Genomic_DNA"/>
</dbReference>
<dbReference type="Pfam" id="PF00501">
    <property type="entry name" value="AMP-binding"/>
    <property type="match status" value="1"/>
</dbReference>
<dbReference type="GO" id="GO:0016020">
    <property type="term" value="C:membrane"/>
    <property type="evidence" value="ECO:0007669"/>
    <property type="project" value="TreeGrafter"/>
</dbReference>
<accession>A0A956RN71</accession>
<evidence type="ECO:0000313" key="6">
    <source>
        <dbReference type="Proteomes" id="UP000697710"/>
    </source>
</evidence>
<feature type="region of interest" description="Disordered" evidence="3">
    <location>
        <begin position="202"/>
        <end position="234"/>
    </location>
</feature>
<feature type="domain" description="AMP-dependent synthetase/ligase" evidence="4">
    <location>
        <begin position="32"/>
        <end position="459"/>
    </location>
</feature>
<dbReference type="GO" id="GO:0004467">
    <property type="term" value="F:long-chain fatty acid-CoA ligase activity"/>
    <property type="evidence" value="ECO:0007669"/>
    <property type="project" value="TreeGrafter"/>
</dbReference>